<dbReference type="PROSITE" id="PS50011">
    <property type="entry name" value="PROTEIN_KINASE_DOM"/>
    <property type="match status" value="1"/>
</dbReference>
<keyword evidence="10" id="KW-1133">Transmembrane helix</keyword>
<dbReference type="InterPro" id="IPR000719">
    <property type="entry name" value="Prot_kinase_dom"/>
</dbReference>
<keyword evidence="13" id="KW-1185">Reference proteome</keyword>
<dbReference type="RefSeq" id="WP_413271320.1">
    <property type="nucleotide sequence ID" value="NZ_JBHFNQ010000116.1"/>
</dbReference>
<evidence type="ECO:0000313" key="13">
    <source>
        <dbReference type="Proteomes" id="UP001576774"/>
    </source>
</evidence>
<feature type="transmembrane region" description="Helical" evidence="10">
    <location>
        <begin position="437"/>
        <end position="461"/>
    </location>
</feature>
<dbReference type="GO" id="GO:0016301">
    <property type="term" value="F:kinase activity"/>
    <property type="evidence" value="ECO:0007669"/>
    <property type="project" value="UniProtKB-KW"/>
</dbReference>
<feature type="transmembrane region" description="Helical" evidence="10">
    <location>
        <begin position="414"/>
        <end position="431"/>
    </location>
</feature>
<dbReference type="PANTHER" id="PTHR24363:SF0">
    <property type="entry name" value="SERINE_THREONINE KINASE LIKE DOMAIN CONTAINING 1"/>
    <property type="match status" value="1"/>
</dbReference>
<dbReference type="Proteomes" id="UP001576774">
    <property type="component" value="Unassembled WGS sequence"/>
</dbReference>
<keyword evidence="4 9" id="KW-0547">Nucleotide-binding</keyword>
<dbReference type="NCBIfam" id="NF045510">
    <property type="entry name" value="4Cys_prefix_kin"/>
    <property type="match status" value="1"/>
</dbReference>
<feature type="domain" description="Protein kinase" evidence="11">
    <location>
        <begin position="47"/>
        <end position="322"/>
    </location>
</feature>
<evidence type="ECO:0000256" key="9">
    <source>
        <dbReference type="PROSITE-ProRule" id="PRU10141"/>
    </source>
</evidence>
<dbReference type="CDD" id="cd14014">
    <property type="entry name" value="STKc_PknB_like"/>
    <property type="match status" value="1"/>
</dbReference>
<comment type="catalytic activity">
    <reaction evidence="8">
        <text>L-seryl-[protein] + ATP = O-phospho-L-seryl-[protein] + ADP + H(+)</text>
        <dbReference type="Rhea" id="RHEA:17989"/>
        <dbReference type="Rhea" id="RHEA-COMP:9863"/>
        <dbReference type="Rhea" id="RHEA-COMP:11604"/>
        <dbReference type="ChEBI" id="CHEBI:15378"/>
        <dbReference type="ChEBI" id="CHEBI:29999"/>
        <dbReference type="ChEBI" id="CHEBI:30616"/>
        <dbReference type="ChEBI" id="CHEBI:83421"/>
        <dbReference type="ChEBI" id="CHEBI:456216"/>
        <dbReference type="EC" id="2.7.11.1"/>
    </reaction>
</comment>
<organism evidence="12 13">
    <name type="scientific">Floridaenema aerugineum BLCC-F46</name>
    <dbReference type="NCBI Taxonomy" id="3153654"/>
    <lineage>
        <taxon>Bacteria</taxon>
        <taxon>Bacillati</taxon>
        <taxon>Cyanobacteriota</taxon>
        <taxon>Cyanophyceae</taxon>
        <taxon>Oscillatoriophycideae</taxon>
        <taxon>Aerosakkonematales</taxon>
        <taxon>Aerosakkonemataceae</taxon>
        <taxon>Floridanema</taxon>
        <taxon>Floridanema aerugineum</taxon>
    </lineage>
</organism>
<gene>
    <name evidence="12" type="ORF">ACE1CC_15430</name>
</gene>
<evidence type="ECO:0000256" key="2">
    <source>
        <dbReference type="ARBA" id="ARBA00022527"/>
    </source>
</evidence>
<keyword evidence="5 12" id="KW-0418">Kinase</keyword>
<proteinExistence type="predicted"/>
<keyword evidence="6 9" id="KW-0067">ATP-binding</keyword>
<dbReference type="SUPFAM" id="SSF56112">
    <property type="entry name" value="Protein kinase-like (PK-like)"/>
    <property type="match status" value="1"/>
</dbReference>
<name>A0ABV4X640_9CYAN</name>
<sequence>MELYCTRSGCPRPVNSFAELDDLTVLKRVSQKYCTACGMPLILRDRYLPGKLLGKGGFGVAVLARDRDTPTKRSCVVKVFRPPENLTPNQLQKAQNLFEREAAVLEQLGNEHPQIPELYAFFELSVLNRSLGKEEQFFYLVQEFINGQTLEEEQKLKGKFLEDEVVEILREILPVLQFVHEKGTIHRDIKPSNIMRDRQGRLHLLDFGAVKQVTSVPISENSHKSTGIIYTQGYAPPEQMSGFQVYPATDLYALAVSCLTLLTRKSPGELYDSYNNEWRWRNYVQVSDRLANILDRMLLPAPQQRFASAEEVLTALNSKSALASIQSQVTRSLIQKPQNPPISQPASPLVPSSPRPRFSLWEVLAGAAFTGFEGGLLLIALRFLPIPAGVKMGLWGMILGGLIFAQNRRLIEKFDLLIIAGITFALVGFLLRGRGILFIIGLPIITGLVAIAITILFRLIYKLVSRFL</sequence>
<evidence type="ECO:0000256" key="4">
    <source>
        <dbReference type="ARBA" id="ARBA00022741"/>
    </source>
</evidence>
<dbReference type="EC" id="2.7.11.1" evidence="1"/>
<feature type="transmembrane region" description="Helical" evidence="10">
    <location>
        <begin position="386"/>
        <end position="405"/>
    </location>
</feature>
<dbReference type="Pfam" id="PF00069">
    <property type="entry name" value="Pkinase"/>
    <property type="match status" value="1"/>
</dbReference>
<comment type="catalytic activity">
    <reaction evidence="7">
        <text>L-threonyl-[protein] + ATP = O-phospho-L-threonyl-[protein] + ADP + H(+)</text>
        <dbReference type="Rhea" id="RHEA:46608"/>
        <dbReference type="Rhea" id="RHEA-COMP:11060"/>
        <dbReference type="Rhea" id="RHEA-COMP:11605"/>
        <dbReference type="ChEBI" id="CHEBI:15378"/>
        <dbReference type="ChEBI" id="CHEBI:30013"/>
        <dbReference type="ChEBI" id="CHEBI:30616"/>
        <dbReference type="ChEBI" id="CHEBI:61977"/>
        <dbReference type="ChEBI" id="CHEBI:456216"/>
        <dbReference type="EC" id="2.7.11.1"/>
    </reaction>
</comment>
<evidence type="ECO:0000313" key="12">
    <source>
        <dbReference type="EMBL" id="MFB2878243.1"/>
    </source>
</evidence>
<evidence type="ECO:0000256" key="1">
    <source>
        <dbReference type="ARBA" id="ARBA00012513"/>
    </source>
</evidence>
<dbReference type="PROSITE" id="PS00107">
    <property type="entry name" value="PROTEIN_KINASE_ATP"/>
    <property type="match status" value="1"/>
</dbReference>
<dbReference type="PANTHER" id="PTHR24363">
    <property type="entry name" value="SERINE/THREONINE PROTEIN KINASE"/>
    <property type="match status" value="1"/>
</dbReference>
<feature type="binding site" evidence="9">
    <location>
        <position position="78"/>
    </location>
    <ligand>
        <name>ATP</name>
        <dbReference type="ChEBI" id="CHEBI:30616"/>
    </ligand>
</feature>
<dbReference type="SMART" id="SM00220">
    <property type="entry name" value="S_TKc"/>
    <property type="match status" value="1"/>
</dbReference>
<comment type="caution">
    <text evidence="12">The sequence shown here is derived from an EMBL/GenBank/DDBJ whole genome shotgun (WGS) entry which is preliminary data.</text>
</comment>
<evidence type="ECO:0000256" key="10">
    <source>
        <dbReference type="SAM" id="Phobius"/>
    </source>
</evidence>
<dbReference type="InterPro" id="IPR017441">
    <property type="entry name" value="Protein_kinase_ATP_BS"/>
</dbReference>
<keyword evidence="10" id="KW-0472">Membrane</keyword>
<keyword evidence="2" id="KW-0723">Serine/threonine-protein kinase</keyword>
<evidence type="ECO:0000259" key="11">
    <source>
        <dbReference type="PROSITE" id="PS50011"/>
    </source>
</evidence>
<evidence type="ECO:0000256" key="6">
    <source>
        <dbReference type="ARBA" id="ARBA00022840"/>
    </source>
</evidence>
<evidence type="ECO:0000256" key="7">
    <source>
        <dbReference type="ARBA" id="ARBA00047899"/>
    </source>
</evidence>
<dbReference type="InterPro" id="IPR011009">
    <property type="entry name" value="Kinase-like_dom_sf"/>
</dbReference>
<protein>
    <recommendedName>
        <fullName evidence="1">non-specific serine/threonine protein kinase</fullName>
        <ecNumber evidence="1">2.7.11.1</ecNumber>
    </recommendedName>
</protein>
<dbReference type="EMBL" id="JBHFNQ010000116">
    <property type="protein sequence ID" value="MFB2878243.1"/>
    <property type="molecule type" value="Genomic_DNA"/>
</dbReference>
<reference evidence="12 13" key="1">
    <citation type="submission" date="2024-09" db="EMBL/GenBank/DDBJ databases">
        <title>Floridaenema gen nov. (Aerosakkonemataceae, Aerosakkonematales ord. nov., Cyanobacteria) from benthic tropical and subtropical fresh waters, with the description of four new species.</title>
        <authorList>
            <person name="Moretto J.A."/>
            <person name="Berthold D.E."/>
            <person name="Lefler F.W."/>
            <person name="Huang I.-S."/>
            <person name="Laughinghouse H. IV."/>
        </authorList>
    </citation>
    <scope>NUCLEOTIDE SEQUENCE [LARGE SCALE GENOMIC DNA]</scope>
    <source>
        <strain evidence="12 13">BLCC-F46</strain>
    </source>
</reference>
<evidence type="ECO:0000256" key="5">
    <source>
        <dbReference type="ARBA" id="ARBA00022777"/>
    </source>
</evidence>
<evidence type="ECO:0000256" key="3">
    <source>
        <dbReference type="ARBA" id="ARBA00022679"/>
    </source>
</evidence>
<keyword evidence="10" id="KW-0812">Transmembrane</keyword>
<evidence type="ECO:0000256" key="8">
    <source>
        <dbReference type="ARBA" id="ARBA00048679"/>
    </source>
</evidence>
<accession>A0ABV4X640</accession>
<keyword evidence="3" id="KW-0808">Transferase</keyword>
<dbReference type="Gene3D" id="1.10.510.10">
    <property type="entry name" value="Transferase(Phosphotransferase) domain 1"/>
    <property type="match status" value="1"/>
</dbReference>